<accession>A0A1J4SE55</accession>
<dbReference type="EMBL" id="MNUO01000044">
    <property type="protein sequence ID" value="OIN97568.1"/>
    <property type="molecule type" value="Genomic_DNA"/>
</dbReference>
<reference evidence="1 2" key="1">
    <citation type="journal article" date="2016" name="Environ. Microbiol.">
        <title>Genomic resolution of a cold subsurface aquifer community provides metabolic insights for novel microbes adapted to high CO concentrations.</title>
        <authorList>
            <person name="Probst A.J."/>
            <person name="Castelle C.J."/>
            <person name="Singh A."/>
            <person name="Brown C.T."/>
            <person name="Anantharaman K."/>
            <person name="Sharon I."/>
            <person name="Hug L.A."/>
            <person name="Burstein D."/>
            <person name="Emerson J.B."/>
            <person name="Thomas B.C."/>
            <person name="Banfield J.F."/>
        </authorList>
    </citation>
    <scope>NUCLEOTIDE SEQUENCE [LARGE SCALE GENOMIC DNA]</scope>
    <source>
        <strain evidence="1">CG1_02_38_46</strain>
    </source>
</reference>
<dbReference type="AlphaFoldDB" id="A0A1J4SE55"/>
<proteinExistence type="predicted"/>
<sequence>MLLKAKVVAPPVCLSQTSGGAIKASKLAHYSRGPPVCLSQTSGGAIKSSKLAHYSSGRACSAIFVGIFKEAIYGKQY</sequence>
<comment type="caution">
    <text evidence="1">The sequence shown here is derived from an EMBL/GenBank/DDBJ whole genome shotgun (WGS) entry which is preliminary data.</text>
</comment>
<gene>
    <name evidence="1" type="ORF">AUJ66_02855</name>
</gene>
<dbReference type="Proteomes" id="UP000182278">
    <property type="component" value="Unassembled WGS sequence"/>
</dbReference>
<evidence type="ECO:0000313" key="1">
    <source>
        <dbReference type="EMBL" id="OIN97568.1"/>
    </source>
</evidence>
<protein>
    <submittedName>
        <fullName evidence="1">Uncharacterized protein</fullName>
    </submittedName>
</protein>
<evidence type="ECO:0000313" key="2">
    <source>
        <dbReference type="Proteomes" id="UP000182278"/>
    </source>
</evidence>
<dbReference type="STRING" id="1817893.AUJ66_02855"/>
<name>A0A1J4SE55_9BACT</name>
<organism evidence="1 2">
    <name type="scientific">Candidatus Desantisbacteria bacterium CG1_02_38_46</name>
    <dbReference type="NCBI Taxonomy" id="1817893"/>
    <lineage>
        <taxon>Bacteria</taxon>
        <taxon>Candidatus Desantisiibacteriota</taxon>
    </lineage>
</organism>